<evidence type="ECO:0000313" key="3">
    <source>
        <dbReference type="EMBL" id="SDK14355.1"/>
    </source>
</evidence>
<keyword evidence="2" id="KW-0732">Signal</keyword>
<gene>
    <name evidence="3" type="ORF">SAMN05428983_4050</name>
</gene>
<name>A0A7Z7FTB7_9HYPH</name>
<sequence>MLSIRATLPLTMLLLSGCVVGPDHQTPEIQLPGKFAEAGKTSNGDISTVAWWNAFNDSRLNGYVSTGLTQNLTVLQAIERINQAQSNITVAGAGSLPSLTSTFRHNTQGSGGSLPSTNDNVTNTTSNAFNVGWLLDLFGQYRRAQESAGASLDAAYATANVQRLTLISAVTSAYIDVRYYQERLAIARQNLGSRRETLSLTKLQLDAGAASRLDVVQSEGLVNSTLAQMPALETNFRRAAHRIATLLGMPADSLVMELQRGARQPVARTIPRTGIPADLIRNRPDIRVAERQLAAAVADIGVAEAQLYPSITLSGSITPSFTKISNGASGTSNGWGFGPSITLPILDGGRLRAGVDIQKSVAREQYLAWKATVLNAVEEVENALTALNRDQQTVSAYRRTVSSYQEALSLATASYRDGASSLLDVLDAQRNVSDAQSQLATAIQQAAQDYVALSVALGGGYAVGQTTTSKGGPTIAAAVAAKRM</sequence>
<dbReference type="GO" id="GO:0015562">
    <property type="term" value="F:efflux transmembrane transporter activity"/>
    <property type="evidence" value="ECO:0007669"/>
    <property type="project" value="InterPro"/>
</dbReference>
<dbReference type="RefSeq" id="WP_080811774.1">
    <property type="nucleotide sequence ID" value="NZ_CAKKLR010000005.1"/>
</dbReference>
<keyword evidence="2" id="KW-0564">Palmitate</keyword>
<dbReference type="SUPFAM" id="SSF56954">
    <property type="entry name" value="Outer membrane efflux proteins (OEP)"/>
    <property type="match status" value="1"/>
</dbReference>
<dbReference type="InterPro" id="IPR003423">
    <property type="entry name" value="OMP_efflux"/>
</dbReference>
<keyword evidence="2" id="KW-0449">Lipoprotein</keyword>
<dbReference type="AlphaFoldDB" id="A0A7Z7FTB7"/>
<dbReference type="InterPro" id="IPR010131">
    <property type="entry name" value="MdtP/NodT-like"/>
</dbReference>
<dbReference type="PANTHER" id="PTHR30203:SF30">
    <property type="entry name" value="OUTER MEMBRANE PROTEIN-RELATED"/>
    <property type="match status" value="1"/>
</dbReference>
<dbReference type="Gene3D" id="1.20.1600.10">
    <property type="entry name" value="Outer membrane efflux proteins (OEP)"/>
    <property type="match status" value="1"/>
</dbReference>
<dbReference type="GO" id="GO:0005886">
    <property type="term" value="C:plasma membrane"/>
    <property type="evidence" value="ECO:0007669"/>
    <property type="project" value="UniProtKB-SubCell"/>
</dbReference>
<dbReference type="EMBL" id="FNEW01000004">
    <property type="protein sequence ID" value="SDK14355.1"/>
    <property type="molecule type" value="Genomic_DNA"/>
</dbReference>
<keyword evidence="2" id="KW-1134">Transmembrane beta strand</keyword>
<organism evidence="3 4">
    <name type="scientific">Agrobacterium fabrum</name>
    <dbReference type="NCBI Taxonomy" id="1176649"/>
    <lineage>
        <taxon>Bacteria</taxon>
        <taxon>Pseudomonadati</taxon>
        <taxon>Pseudomonadota</taxon>
        <taxon>Alphaproteobacteria</taxon>
        <taxon>Hyphomicrobiales</taxon>
        <taxon>Rhizobiaceae</taxon>
        <taxon>Rhizobium/Agrobacterium group</taxon>
        <taxon>Agrobacterium</taxon>
        <taxon>Agrobacterium tumefaciens complex</taxon>
    </lineage>
</organism>
<keyword evidence="2" id="KW-0812">Transmembrane</keyword>
<dbReference type="Pfam" id="PF02321">
    <property type="entry name" value="OEP"/>
    <property type="match status" value="2"/>
</dbReference>
<evidence type="ECO:0000256" key="1">
    <source>
        <dbReference type="ARBA" id="ARBA00007613"/>
    </source>
</evidence>
<feature type="chain" id="PRO_5041034118" evidence="2">
    <location>
        <begin position="22"/>
        <end position="484"/>
    </location>
</feature>
<comment type="similarity">
    <text evidence="1 2">Belongs to the outer membrane factor (OMF) (TC 1.B.17) family.</text>
</comment>
<feature type="signal peptide" evidence="2">
    <location>
        <begin position="1"/>
        <end position="21"/>
    </location>
</feature>
<evidence type="ECO:0000313" key="4">
    <source>
        <dbReference type="Proteomes" id="UP000198917"/>
    </source>
</evidence>
<dbReference type="Gene3D" id="2.20.200.10">
    <property type="entry name" value="Outer membrane efflux proteins (OEP)"/>
    <property type="match status" value="1"/>
</dbReference>
<accession>A0A7Z7FTB7</accession>
<comment type="subcellular location">
    <subcellularLocation>
        <location evidence="2">Cell membrane</location>
        <topology evidence="2">Lipid-anchor</topology>
    </subcellularLocation>
</comment>
<evidence type="ECO:0000256" key="2">
    <source>
        <dbReference type="RuleBase" id="RU362097"/>
    </source>
</evidence>
<reference evidence="3 4" key="1">
    <citation type="submission" date="2016-10" db="EMBL/GenBank/DDBJ databases">
        <authorList>
            <person name="Varghese N."/>
            <person name="Submissions S."/>
        </authorList>
    </citation>
    <scope>NUCLEOTIDE SEQUENCE [LARGE SCALE GENOMIC DNA]</scope>
    <source>
        <strain evidence="3 4">PDC82</strain>
    </source>
</reference>
<dbReference type="PROSITE" id="PS51257">
    <property type="entry name" value="PROKAR_LIPOPROTEIN"/>
    <property type="match status" value="1"/>
</dbReference>
<dbReference type="Proteomes" id="UP000198917">
    <property type="component" value="Unassembled WGS sequence"/>
</dbReference>
<dbReference type="NCBIfam" id="TIGR01845">
    <property type="entry name" value="outer_NodT"/>
    <property type="match status" value="1"/>
</dbReference>
<dbReference type="PANTHER" id="PTHR30203">
    <property type="entry name" value="OUTER MEMBRANE CATION EFFLUX PROTEIN"/>
    <property type="match status" value="1"/>
</dbReference>
<proteinExistence type="inferred from homology"/>
<comment type="caution">
    <text evidence="3">The sequence shown here is derived from an EMBL/GenBank/DDBJ whole genome shotgun (WGS) entry which is preliminary data.</text>
</comment>
<keyword evidence="2" id="KW-0472">Membrane</keyword>
<protein>
    <submittedName>
        <fullName evidence="3">Outer membrane protein, multidrug efflux system</fullName>
    </submittedName>
</protein>